<evidence type="ECO:0000313" key="3">
    <source>
        <dbReference type="Proteomes" id="UP000235145"/>
    </source>
</evidence>
<evidence type="ECO:0000313" key="2">
    <source>
        <dbReference type="EMBL" id="KAJ0222226.1"/>
    </source>
</evidence>
<gene>
    <name evidence="2" type="ORF">LSAT_V11C200052870</name>
</gene>
<keyword evidence="1" id="KW-0732">Signal</keyword>
<feature type="chain" id="PRO_5040151581" evidence="1">
    <location>
        <begin position="21"/>
        <end position="83"/>
    </location>
</feature>
<dbReference type="AlphaFoldDB" id="A0A9R1WBN3"/>
<evidence type="ECO:0000256" key="1">
    <source>
        <dbReference type="SAM" id="SignalP"/>
    </source>
</evidence>
<reference evidence="2 3" key="1">
    <citation type="journal article" date="2017" name="Nat. Commun.">
        <title>Genome assembly with in vitro proximity ligation data and whole-genome triplication in lettuce.</title>
        <authorList>
            <person name="Reyes-Chin-Wo S."/>
            <person name="Wang Z."/>
            <person name="Yang X."/>
            <person name="Kozik A."/>
            <person name="Arikit S."/>
            <person name="Song C."/>
            <person name="Xia L."/>
            <person name="Froenicke L."/>
            <person name="Lavelle D.O."/>
            <person name="Truco M.J."/>
            <person name="Xia R."/>
            <person name="Zhu S."/>
            <person name="Xu C."/>
            <person name="Xu H."/>
            <person name="Xu X."/>
            <person name="Cox K."/>
            <person name="Korf I."/>
            <person name="Meyers B.C."/>
            <person name="Michelmore R.W."/>
        </authorList>
    </citation>
    <scope>NUCLEOTIDE SEQUENCE [LARGE SCALE GENOMIC DNA]</scope>
    <source>
        <strain evidence="3">cv. Salinas</strain>
        <tissue evidence="2">Seedlings</tissue>
    </source>
</reference>
<feature type="signal peptide" evidence="1">
    <location>
        <begin position="1"/>
        <end position="20"/>
    </location>
</feature>
<protein>
    <submittedName>
        <fullName evidence="2">Uncharacterized protein</fullName>
    </submittedName>
</protein>
<organism evidence="2 3">
    <name type="scientific">Lactuca sativa</name>
    <name type="common">Garden lettuce</name>
    <dbReference type="NCBI Taxonomy" id="4236"/>
    <lineage>
        <taxon>Eukaryota</taxon>
        <taxon>Viridiplantae</taxon>
        <taxon>Streptophyta</taxon>
        <taxon>Embryophyta</taxon>
        <taxon>Tracheophyta</taxon>
        <taxon>Spermatophyta</taxon>
        <taxon>Magnoliopsida</taxon>
        <taxon>eudicotyledons</taxon>
        <taxon>Gunneridae</taxon>
        <taxon>Pentapetalae</taxon>
        <taxon>asterids</taxon>
        <taxon>campanulids</taxon>
        <taxon>Asterales</taxon>
        <taxon>Asteraceae</taxon>
        <taxon>Cichorioideae</taxon>
        <taxon>Cichorieae</taxon>
        <taxon>Lactucinae</taxon>
        <taxon>Lactuca</taxon>
    </lineage>
</organism>
<dbReference type="EMBL" id="NBSK02000002">
    <property type="protein sequence ID" value="KAJ0222226.1"/>
    <property type="molecule type" value="Genomic_DNA"/>
</dbReference>
<proteinExistence type="predicted"/>
<comment type="caution">
    <text evidence="2">The sequence shown here is derived from an EMBL/GenBank/DDBJ whole genome shotgun (WGS) entry which is preliminary data.</text>
</comment>
<keyword evidence="3" id="KW-1185">Reference proteome</keyword>
<sequence>MCVICICVSLILFYVYECAAAGTTSIVDVFLVELSLFVVIFNDHMDINTIITSKNIFNCLKSNNLIKKINNFCYTIYYGNIKV</sequence>
<dbReference type="Proteomes" id="UP000235145">
    <property type="component" value="Unassembled WGS sequence"/>
</dbReference>
<name>A0A9R1WBN3_LACSA</name>
<accession>A0A9R1WBN3</accession>